<dbReference type="Gene3D" id="3.40.50.720">
    <property type="entry name" value="NAD(P)-binding Rossmann-like Domain"/>
    <property type="match status" value="2"/>
</dbReference>
<accession>A0A2T0UY83</accession>
<gene>
    <name evidence="6" type="ORF">BCF74_10396</name>
</gene>
<dbReference type="SUPFAM" id="SSF51735">
    <property type="entry name" value="NAD(P)-binding Rossmann-fold domains"/>
    <property type="match status" value="2"/>
</dbReference>
<dbReference type="InterPro" id="IPR013328">
    <property type="entry name" value="6PGD_dom2"/>
</dbReference>
<dbReference type="FunFam" id="3.40.50.720:FF:000009">
    <property type="entry name" value="Fatty oxidation complex, alpha subunit"/>
    <property type="match status" value="2"/>
</dbReference>
<keyword evidence="3" id="KW-0560">Oxidoreductase</keyword>
<dbReference type="NCBIfam" id="NF005875">
    <property type="entry name" value="PRK07819.1"/>
    <property type="match status" value="2"/>
</dbReference>
<dbReference type="InterPro" id="IPR008927">
    <property type="entry name" value="6-PGluconate_DH-like_C_sf"/>
</dbReference>
<dbReference type="SUPFAM" id="SSF48179">
    <property type="entry name" value="6-phosphogluconate dehydrogenase C-terminal domain-like"/>
    <property type="match status" value="2"/>
</dbReference>
<dbReference type="Pfam" id="PF02737">
    <property type="entry name" value="3HCDH_N"/>
    <property type="match status" value="2"/>
</dbReference>
<organism evidence="6 7">
    <name type="scientific">Knoellia remsis</name>
    <dbReference type="NCBI Taxonomy" id="407159"/>
    <lineage>
        <taxon>Bacteria</taxon>
        <taxon>Bacillati</taxon>
        <taxon>Actinomycetota</taxon>
        <taxon>Actinomycetes</taxon>
        <taxon>Micrococcales</taxon>
        <taxon>Intrasporangiaceae</taxon>
        <taxon>Knoellia</taxon>
    </lineage>
</organism>
<dbReference type="AlphaFoldDB" id="A0A2T0UY83"/>
<evidence type="ECO:0000256" key="3">
    <source>
        <dbReference type="ARBA" id="ARBA00023002"/>
    </source>
</evidence>
<name>A0A2T0UY83_9MICO</name>
<dbReference type="Proteomes" id="UP000237822">
    <property type="component" value="Unassembled WGS sequence"/>
</dbReference>
<comment type="caution">
    <text evidence="6">The sequence shown here is derived from an EMBL/GenBank/DDBJ whole genome shotgun (WGS) entry which is preliminary data.</text>
</comment>
<dbReference type="InterPro" id="IPR006176">
    <property type="entry name" value="3-OHacyl-CoA_DH_NAD-bd"/>
</dbReference>
<feature type="domain" description="3-hydroxyacyl-CoA dehydrogenase NAD binding" evidence="5">
    <location>
        <begin position="7"/>
        <end position="185"/>
    </location>
</feature>
<feature type="domain" description="3-hydroxyacyl-CoA dehydrogenase C-terminal" evidence="4">
    <location>
        <begin position="495"/>
        <end position="591"/>
    </location>
</feature>
<dbReference type="Gene3D" id="1.10.1040.10">
    <property type="entry name" value="N-(1-d-carboxylethyl)-l-norvaline Dehydrogenase, domain 2"/>
    <property type="match status" value="2"/>
</dbReference>
<dbReference type="GO" id="GO:0070403">
    <property type="term" value="F:NAD+ binding"/>
    <property type="evidence" value="ECO:0007669"/>
    <property type="project" value="InterPro"/>
</dbReference>
<comment type="similarity">
    <text evidence="2">Belongs to the 3-hydroxyacyl-CoA dehydrogenase family.</text>
</comment>
<dbReference type="OrthoDB" id="9771883at2"/>
<dbReference type="Pfam" id="PF00725">
    <property type="entry name" value="3HCDH"/>
    <property type="match status" value="2"/>
</dbReference>
<keyword evidence="7" id="KW-1185">Reference proteome</keyword>
<evidence type="ECO:0000259" key="4">
    <source>
        <dbReference type="Pfam" id="PF00725"/>
    </source>
</evidence>
<dbReference type="RefSeq" id="WP_106296464.1">
    <property type="nucleotide sequence ID" value="NZ_PVTI01000003.1"/>
</dbReference>
<protein>
    <submittedName>
        <fullName evidence="6">3-hydroxybutyryl-CoA dehydrogenase</fullName>
    </submittedName>
</protein>
<comment type="pathway">
    <text evidence="1">Lipid metabolism; butanoate metabolism.</text>
</comment>
<dbReference type="InterPro" id="IPR036291">
    <property type="entry name" value="NAD(P)-bd_dom_sf"/>
</dbReference>
<evidence type="ECO:0000313" key="7">
    <source>
        <dbReference type="Proteomes" id="UP000237822"/>
    </source>
</evidence>
<dbReference type="InterPro" id="IPR006108">
    <property type="entry name" value="3HC_DH_C"/>
</dbReference>
<proteinExistence type="inferred from homology"/>
<evidence type="ECO:0000313" key="6">
    <source>
        <dbReference type="EMBL" id="PRY62889.1"/>
    </source>
</evidence>
<dbReference type="EMBL" id="PVTI01000003">
    <property type="protein sequence ID" value="PRY62889.1"/>
    <property type="molecule type" value="Genomic_DNA"/>
</dbReference>
<evidence type="ECO:0000259" key="5">
    <source>
        <dbReference type="Pfam" id="PF02737"/>
    </source>
</evidence>
<dbReference type="PANTHER" id="PTHR48075">
    <property type="entry name" value="3-HYDROXYACYL-COA DEHYDROGENASE FAMILY PROTEIN"/>
    <property type="match status" value="1"/>
</dbReference>
<reference evidence="6 7" key="1">
    <citation type="submission" date="2018-03" db="EMBL/GenBank/DDBJ databases">
        <title>Genomic Encyclopedia of Archaeal and Bacterial Type Strains, Phase II (KMG-II): from individual species to whole genera.</title>
        <authorList>
            <person name="Goeker M."/>
        </authorList>
    </citation>
    <scope>NUCLEOTIDE SEQUENCE [LARGE SCALE GENOMIC DNA]</scope>
    <source>
        <strain evidence="6 7">ATCC BAA-1496</strain>
    </source>
</reference>
<evidence type="ECO:0000256" key="1">
    <source>
        <dbReference type="ARBA" id="ARBA00005086"/>
    </source>
</evidence>
<feature type="domain" description="3-hydroxyacyl-CoA dehydrogenase C-terminal" evidence="4">
    <location>
        <begin position="188"/>
        <end position="284"/>
    </location>
</feature>
<feature type="domain" description="3-hydroxyacyl-CoA dehydrogenase NAD binding" evidence="5">
    <location>
        <begin position="315"/>
        <end position="492"/>
    </location>
</feature>
<sequence length="592" mass="63817">MTREFTKVGVIGLGTMGAGIVEVFARNGIDVVAVETDDEAVERGRSFLTKSTGRALERGKIDQAAYDALHGHVTYATELEALADCQLVVEAVPEHLDLKKDIFGRLDAIVAPDAILATNTSSLPVTEIAASTSNPKRVVGMHFFNPAPVLQFVEVIRTVITADDVFEDVKALAERLEKKPVIVGDKAGFIANALLFGYLNHAVAMYESRYATREDIDAAMRLGCGYPMGPLALLDLIGLDTAYEILDTMYKQGRDRLHAPSPIIKQMVSAGLKGRKTGQGFYTYAGPGSPEVVADRQTPTDGVAEGTTLREVSSVGVVGSGTMATGIIEVFAKAGKEVTFVARSEDKLAGVRAAIEKSQARALDKGRTTQEDVDALLARLHPTTSRADLAEVDLVVEAIAEDLDIKQELFRELDEICKPGAILATTTSSLPIIDCAKVTSRPQDVIGMHFFNPAQVMKLVEVVHTVSTGEDVIATVQQLCHEIGKHPVTCADRSGFIVNALLFPYLNDAIKMLEANYASADDIDTAMKTGCGLPMGPFELLDVVGLDVSLAIERELYTEFRERGYAPAPLLEHLVTAGYLGRKTGRGFRTYA</sequence>
<dbReference type="GO" id="GO:0008691">
    <property type="term" value="F:3-hydroxybutyryl-CoA dehydrogenase activity"/>
    <property type="evidence" value="ECO:0007669"/>
    <property type="project" value="TreeGrafter"/>
</dbReference>
<dbReference type="PANTHER" id="PTHR48075:SF9">
    <property type="entry name" value="3-HYDROXYBUTYRYL-COA DEHYDROGENASE"/>
    <property type="match status" value="1"/>
</dbReference>
<evidence type="ECO:0000256" key="2">
    <source>
        <dbReference type="ARBA" id="ARBA00009463"/>
    </source>
</evidence>
<dbReference type="GO" id="GO:0006635">
    <property type="term" value="P:fatty acid beta-oxidation"/>
    <property type="evidence" value="ECO:0007669"/>
    <property type="project" value="TreeGrafter"/>
</dbReference>